<feature type="domain" description="EGF-like" evidence="15">
    <location>
        <begin position="3919"/>
        <end position="3953"/>
    </location>
</feature>
<feature type="domain" description="Sushi" evidence="18">
    <location>
        <begin position="1087"/>
        <end position="1148"/>
    </location>
</feature>
<dbReference type="SMART" id="SM00042">
    <property type="entry name" value="CUB"/>
    <property type="match status" value="3"/>
</dbReference>
<dbReference type="InterPro" id="IPR000152">
    <property type="entry name" value="EGF-type_Asp/Asn_hydroxyl_site"/>
</dbReference>
<feature type="domain" description="Sushi" evidence="18">
    <location>
        <begin position="672"/>
        <end position="733"/>
    </location>
</feature>
<dbReference type="SUPFAM" id="SSF57184">
    <property type="entry name" value="Growth factor receptor domain"/>
    <property type="match status" value="7"/>
</dbReference>
<dbReference type="Pfam" id="PF00084">
    <property type="entry name" value="Sushi"/>
    <property type="match status" value="5"/>
</dbReference>
<feature type="disulfide bond" evidence="9">
    <location>
        <begin position="1928"/>
        <end position="1937"/>
    </location>
</feature>
<dbReference type="PROSITE" id="PS01209">
    <property type="entry name" value="LDLRA_1"/>
    <property type="match status" value="1"/>
</dbReference>
<feature type="domain" description="CUB" evidence="14">
    <location>
        <begin position="204"/>
        <end position="317"/>
    </location>
</feature>
<dbReference type="PROSITE" id="PS50068">
    <property type="entry name" value="LDLRA_2"/>
    <property type="match status" value="1"/>
</dbReference>
<feature type="domain" description="CUB" evidence="14">
    <location>
        <begin position="324"/>
        <end position="435"/>
    </location>
</feature>
<feature type="disulfide bond" evidence="9">
    <location>
        <begin position="1967"/>
        <end position="1976"/>
    </location>
</feature>
<sequence>MGILIYILYGIFAELTLTAHAIQGPVNLVCPNGWTLSDVKCLKASSTTDKLTWDGALQLCQQDGAFLPDIRDYESNVEIGTFAKSQGLSEFWIGFNRKDVAANNVSATWSDGSSTTIYEGFWETDQPDISKPLCGYVKTFNDKYWWSFRNCEWKQNFICQLLACPSGSHQCLSGRCVNSQWVCDGQDDCGDMSDERNCAAANSCVQYLTGRTGQISSPGFPSNYANNLSCSWTIETPIGTNVRLDLSSLGIEENRDFITIYGGGKTVMKSVRLNRISGFLVSFPQPFFISTSNFMIVQFTSDASGTLTGFQGSWSAVAHSANPSGVQLMATTAIQTLSQPLFPQPYLSNQESVWIIKSPLREVVTLKNIGLDLAKGDIIEVRDGATVDSPLLATFTSDGGPYYVTSTGDSLHVFFKTGQNVNKQHTGFQFQYRQGCNYEYSSNSEMLSSPGYGIVNYPNYQTCTWLIRPNPPREVTLMFDPQFNLNADDFLEVYNSADDTGTALHGSGSGFSGSTAPSPISVNNGLLFLRLKTNSIINHKGFMAKFSVGCPATNFNSNFLQSSSDQSFGSTFDISCKPGYHFDTLEIYNRTTVQMKCLFGGHWNVRAIPSCEANYCGFPPTVSGARVISGNGVGYGSTVVYSCTDGYIPDTQITATCNINGQWTNLPTCQASTCTALPGATAPVIKLKTENGDGTTFGSIVTYSCNNGYELQGSPVTICYNGSYTSSQPSCSVLSCPIPMISNGDAQIAGGKAVANFGDSLTITCKPGFLLSGTQAMVCGEDQTFGTLRSCVDINECSDSNTCGIQQCVNTVGSYVCKCLDGYRATGTSACQDINECASSNGGCSHTCSNSIGSYICNCPTGYFLFTTNGEQGYMIPSGETGTKLGDTLYFNHTCLRRMCSVFNIPNGYISPSTTRYFYDDEITVRCDPGYIITGQSNIKCTASGQWSSTPSCTAAVCNYTPPTGANAPSVSPPSSVNYKSNVGVFCSGSAGVPAYSNDRQCVYDVSTQTYKLDGDFTCRVTDCGVPEVSEGMQTPTTTSTQAGIGSFTYTCKSFYVIDGAAGQGGTTVTCLANGRWDFGTLRCLPQTCPDLGIPLGGVRSSIAYSINDQAKFSCLRSGFQLSTTSAIACLQNGASLQWNDTLPTCQDVTAPTFTNCPQTPISITKYGTVSYTIPSATDNSNSLSGLTVNPAYFRPNIPVPDSINVVYTAVDHAGRQASCSINIQVKDEIAPTIRCPASRTIVIENAAQATTVTWTANDLVILNDNVGVTSTIFSPASLSLSLSDVGSVNPVVAEVKDAAGNTASCRFQVIVVGICQPNYLGESINGIKNCRLKTSGNGYTCDISCQPGYYFKNEYPSEVFTTECDFGGSWTRGEIPHCSASNAVNFELDADLFYNTSSNNPLSATCVNSYRGELSTRLVNSASHLNTYCNNGQVSVSVIQSSINITYDQKLHAFFKVEFISNTFIQNIQSVCVQQVIRAIEGITANPTQSLLSNIHTFQTIGCETIVLNIKDVRNRQFCKFTTESPRRVNDVYICIPCTAGTIKTTSGTCEKCPVNTYQAGSDNSFCQPCPADSATDGTGKTGVLDCKDICTGNLVSVSGLPPCQECPSDTYRVNSTYCSQCPANTRSVGRENPLYPECNNPVCTYEKQENRLLGNTVVSNLQSTDSTLDNCKDSCNRYSNFGQPECIGFDYDKTNSRCKLMTVDGTPQVNFQHDFYRRTCITRTDQECYCAGLCPAGQFSFTGHLPDCRNCPKGYYTSQPGSNQCLACPTEQTTVGEGSTSCVPGAPLLCGLCKNNVACTVINNSPMCQCLPGYTGVYCETLIDYCASQPCYHNAPCTFDTTGFSCQCPTGTSGDRCQVNNNDCTSSTSCLNGGVCQDDVNSIDCHCLPGYTGVNCQIQINICQAKPCQNGGICVAVNQVLRHCNCLAGFTGPSCGTNINECDSSPCMNGAPCIQGVGTFTCSPCPEGYGGQLCNIPDRSCSTTNCGFATECVDELDLGLPRCLCQQGYSYGQFCQYDLKLSRTSSSGLLGSVLTNVNNVVECMAQCESSTNRVACAAFQYNQNARTCQLLLSTYSLVGSTVSNVYIKQCFHPADDFWTPYYSIDTPQGAIELESKSQLLSLHNINVCGGTTQVQTDCHVIGGGSLPAGVQCTSDGVSCSGNNCPDIEVRYRCSLARVFKDKQCIQQDLCSESCDSNHICQIVVGGVVCKCRTGYTGVNCDQDINECNTLSINCNTGTCNNFPGSYNCSCPSGYTGSFCENVPVPCDSNLCNPGNTANCINTGTTYRCDCKPGFKEDRCDVEINNCDSTPCLHNGVCVNSVNNYSCVCEAGWTGKKCETPINKCTQLGITCSGRGTCYTLFDDYYCQCDGTSSGKNCEIVDNVCTKMTLCYNSATCSLVNQAPQCNCPSGFMGLSCEIRKDYDCINSSPCLNGGTCSIDSTGYKCSCDAGFTGDICATDINECSSANCPTSATCINLKNSHYCKCPAGKALPNCQQNVDLNYDICLRKSLSRGSAMVAFPLSIISVDGFTIGLWVKYDMMGGMGTFLSLYKADSTSTSSLIQPDIVSLDETGIKLRVSGPEVTANYRDFKPSSGRWHAVVISWKSTTVEVYVDGLRQIEVTGYTSSITSAQQIWVSIGSQYPMSKSFVGCVSQLNIYNKILETGTELPSLFDAPTFVYPSNVYQGWTDYILNDDVIKVQPSRVIKGACPIGYTGFPSCSTQTNDKTKPGVDSCPNNVFYQSTNGVGQPTWTEPVFSGASSVTFTQLSGALLTKGPHTIVYEAVDGNKNKALCTFKVYINDEFCPALPVPRNNGIQTCNNINNNWRFTTCSVDCPASSSTINKQGKTWYTCSSEGDWVWPPSSEDIYPPCGSIVGPANVDVNVQMNYLISPTDCLTVKPTLNTKLTTSIQQLNTQWNNEICKQTTCSDITFDIVCNPDTKVTFDVKDIKPELTKGSETLTAEQVLIRATLDENIFTYNDIVNGRIDANTLLVNMKRICPVGQTVVDNQCVTCASGTYYNSVTFTCDDCPKGEYQPVTGASSCLSCGPGKTTQTTGSIASNQCIDSCTVGNFYDVQTTSCQPCAQGLYQDTAGEFSCKPCPVGQITRLTGSTNISQCYVGCNAGYQLVNGQCQPCPIGTYGDDQICQPCPSGFITETVGADRSSNCTVVACEVGRYRTAENKCVECAIGTYQDVKWQNSCKLCGSNNNNNRYRTDTTGASSPTQCRFFCESGYQANPGNTDCVICDVGTYKDNDVDGYYGTCQACPTNFITPATGTTSVSGCSILKCKAGYKGNTANTACEMCPYGTYQPDVNQKTCTNCPAGQGTRRMAAVAQAECEVLCASGSERITPTSECTPCPVGKYRVQSDLPSNICTACPDGYLTPTTQSQTVSQCTVRNCTAGYKIDGVNCVECPIGQYQSLPYQLSCESCPSGTTTRNTASSASTDCEAFCVGGEELISGTCTPCSVGFYKDNTMDRFGSCKACPVDRVTPGLRATSLSDCSLPNCTAGSYIDMASDSCKPCTIGQYQPENWKMSCETCPDQSITLAVGSTSRDQCIISCFAGYESKSGTCVKCENGFYKPSRGATLCIACPNGFITDKEGAILQSECSIAACTPGYYLDQPNNNCKPCTYGQYQPIKWQKSCLTCVAGKTTLQVGTDSLAGCVTDCAVGQEYKVDRCEPCGIGYYRDKSTPAQTTCQICPGNFITADIGTTSTAGCNIVNCTTPGQYRKDNQCVYCPIGKYQDVKWQTSCKDCPSGTTTKTEGTRALSSCYKQCPSGQEVNEMTNECQVCRQGLYRVSGETWTCQICPPGFTTASTGAVSLAQCNIPNCNAGTYSDIASGKCIACPKGSYQTLPIQVSCITCPNNKMTLREGAASVQECISLCETGQQNCTAPTTCVDVRGGFECQCQLPYFGTKDNCTHACDSGYCLNGATCRRDASTICYCAENYNGVRCDSRVDAAVAPNIRDVLVGVVVGVICFLLLIIACIIAAITRRRRRAEKARNEFYPPPSTAPPSIFNGSVSGSRGKGFLPQYDQMTYDPSFYSAK</sequence>
<keyword evidence="4" id="KW-0677">Repeat</keyword>
<evidence type="ECO:0000256" key="9">
    <source>
        <dbReference type="PROSITE-ProRule" id="PRU00076"/>
    </source>
</evidence>
<dbReference type="SUPFAM" id="SSF49854">
    <property type="entry name" value="Spermadhesin, CUB domain"/>
    <property type="match status" value="3"/>
</dbReference>
<evidence type="ECO:0000256" key="6">
    <source>
        <dbReference type="ARBA" id="ARBA00023157"/>
    </source>
</evidence>
<feature type="domain" description="Sushi" evidence="18">
    <location>
        <begin position="898"/>
        <end position="955"/>
    </location>
</feature>
<dbReference type="Pfam" id="PF00057">
    <property type="entry name" value="Ldl_recept_a"/>
    <property type="match status" value="1"/>
</dbReference>
<feature type="domain" description="Sushi" evidence="18">
    <location>
        <begin position="734"/>
        <end position="793"/>
    </location>
</feature>
<dbReference type="EMBL" id="JAZGQO010000014">
    <property type="protein sequence ID" value="KAK6171429.1"/>
    <property type="molecule type" value="Genomic_DNA"/>
</dbReference>
<feature type="domain" description="EGF-like" evidence="15">
    <location>
        <begin position="1979"/>
        <end position="2018"/>
    </location>
</feature>
<dbReference type="SMART" id="SM01411">
    <property type="entry name" value="Ephrin_rec_like"/>
    <property type="match status" value="19"/>
</dbReference>
<dbReference type="SUPFAM" id="SSF49899">
    <property type="entry name" value="Concanavalin A-like lectins/glucanases"/>
    <property type="match status" value="1"/>
</dbReference>
<dbReference type="InterPro" id="IPR000742">
    <property type="entry name" value="EGF"/>
</dbReference>
<feature type="domain" description="EGF-like" evidence="15">
    <location>
        <begin position="1824"/>
        <end position="1860"/>
    </location>
</feature>
<feature type="domain" description="HYR" evidence="17">
    <location>
        <begin position="2725"/>
        <end position="2802"/>
    </location>
</feature>
<dbReference type="FunFam" id="4.10.400.10:FF:000065">
    <property type="entry name" value="Transmembrane protease serine 7"/>
    <property type="match status" value="1"/>
</dbReference>
<keyword evidence="12" id="KW-0472">Membrane</keyword>
<feature type="disulfide bond" evidence="8">
    <location>
        <begin position="436"/>
        <end position="463"/>
    </location>
</feature>
<dbReference type="InterPro" id="IPR009030">
    <property type="entry name" value="Growth_fac_rcpt_cys_sf"/>
</dbReference>
<feature type="chain" id="PRO_5042852567" evidence="13">
    <location>
        <begin position="22"/>
        <end position="4045"/>
    </location>
</feature>
<gene>
    <name evidence="20" type="ORF">SNE40_019621</name>
</gene>
<keyword evidence="11" id="KW-0768">Sushi</keyword>
<feature type="disulfide bond" evidence="9">
    <location>
        <begin position="1850"/>
        <end position="1859"/>
    </location>
</feature>
<dbReference type="InterPro" id="IPR013032">
    <property type="entry name" value="EGF-like_CS"/>
</dbReference>
<feature type="domain" description="EGF-like" evidence="15">
    <location>
        <begin position="2264"/>
        <end position="2302"/>
    </location>
</feature>
<evidence type="ECO:0000256" key="8">
    <source>
        <dbReference type="PROSITE-ProRule" id="PRU00059"/>
    </source>
</evidence>
<dbReference type="InterPro" id="IPR013320">
    <property type="entry name" value="ConA-like_dom_sf"/>
</dbReference>
<keyword evidence="1 9" id="KW-0245">EGF-like domain</keyword>
<protein>
    <submittedName>
        <fullName evidence="20">Uncharacterized protein</fullName>
    </submittedName>
</protein>
<accession>A0AAN8J9F3</accession>
<evidence type="ECO:0000256" key="1">
    <source>
        <dbReference type="ARBA" id="ARBA00022536"/>
    </source>
</evidence>
<feature type="disulfide bond" evidence="9">
    <location>
        <begin position="2213"/>
        <end position="2222"/>
    </location>
</feature>
<dbReference type="CDD" id="cd00054">
    <property type="entry name" value="EGF_CA"/>
    <property type="match status" value="8"/>
</dbReference>
<evidence type="ECO:0000259" key="14">
    <source>
        <dbReference type="PROSITE" id="PS01180"/>
    </source>
</evidence>
<feature type="disulfide bond" evidence="10">
    <location>
        <begin position="171"/>
        <end position="189"/>
    </location>
</feature>
<feature type="disulfide bond" evidence="11">
    <location>
        <begin position="736"/>
        <end position="779"/>
    </location>
</feature>
<evidence type="ECO:0000259" key="18">
    <source>
        <dbReference type="PROSITE" id="PS50923"/>
    </source>
</evidence>
<evidence type="ECO:0000256" key="7">
    <source>
        <dbReference type="ARBA" id="ARBA00023180"/>
    </source>
</evidence>
<dbReference type="SUPFAM" id="SSF57424">
    <property type="entry name" value="LDL receptor-like module"/>
    <property type="match status" value="1"/>
</dbReference>
<feature type="domain" description="EGF-like" evidence="15">
    <location>
        <begin position="2225"/>
        <end position="2262"/>
    </location>
</feature>
<comment type="caution">
    <text evidence="20">The sequence shown here is derived from an EMBL/GenBank/DDBJ whole genome shotgun (WGS) entry which is preliminary data.</text>
</comment>
<feature type="domain" description="Sushi" evidence="18">
    <location>
        <begin position="1022"/>
        <end position="1086"/>
    </location>
</feature>
<dbReference type="PROSITE" id="PS50948">
    <property type="entry name" value="PAN"/>
    <property type="match status" value="2"/>
</dbReference>
<dbReference type="SMART" id="SM00192">
    <property type="entry name" value="LDLa"/>
    <property type="match status" value="1"/>
</dbReference>
<feature type="signal peptide" evidence="13">
    <location>
        <begin position="1"/>
        <end position="21"/>
    </location>
</feature>
<dbReference type="GO" id="GO:0005615">
    <property type="term" value="C:extracellular space"/>
    <property type="evidence" value="ECO:0007669"/>
    <property type="project" value="TreeGrafter"/>
</dbReference>
<evidence type="ECO:0000256" key="4">
    <source>
        <dbReference type="ARBA" id="ARBA00022737"/>
    </source>
</evidence>
<evidence type="ECO:0000313" key="21">
    <source>
        <dbReference type="Proteomes" id="UP001347796"/>
    </source>
</evidence>
<dbReference type="PROSITE" id="PS50923">
    <property type="entry name" value="SUSHI"/>
    <property type="match status" value="8"/>
</dbReference>
<dbReference type="GO" id="GO:0005509">
    <property type="term" value="F:calcium ion binding"/>
    <property type="evidence" value="ECO:0007669"/>
    <property type="project" value="InterPro"/>
</dbReference>
<feature type="disulfide bond" evidence="9">
    <location>
        <begin position="2252"/>
        <end position="2261"/>
    </location>
</feature>
<organism evidence="20 21">
    <name type="scientific">Patella caerulea</name>
    <name type="common">Rayed Mediterranean limpet</name>
    <dbReference type="NCBI Taxonomy" id="87958"/>
    <lineage>
        <taxon>Eukaryota</taxon>
        <taxon>Metazoa</taxon>
        <taxon>Spiralia</taxon>
        <taxon>Lophotrochozoa</taxon>
        <taxon>Mollusca</taxon>
        <taxon>Gastropoda</taxon>
        <taxon>Patellogastropoda</taxon>
        <taxon>Patelloidea</taxon>
        <taxon>Patellidae</taxon>
        <taxon>Patella</taxon>
    </lineage>
</organism>
<dbReference type="InterPro" id="IPR001304">
    <property type="entry name" value="C-type_lectin-like"/>
</dbReference>
<dbReference type="Gene3D" id="2.60.120.200">
    <property type="match status" value="1"/>
</dbReference>
<dbReference type="SMART" id="SM00032">
    <property type="entry name" value="CCP"/>
    <property type="match status" value="7"/>
</dbReference>
<feature type="disulfide bond" evidence="9">
    <location>
        <begin position="2409"/>
        <end position="2418"/>
    </location>
</feature>
<dbReference type="InterPro" id="IPR016187">
    <property type="entry name" value="CTDL_fold"/>
</dbReference>
<feature type="disulfide bond" evidence="9">
    <location>
        <begin position="2449"/>
        <end position="2458"/>
    </location>
</feature>
<feature type="domain" description="EGF-like" evidence="15">
    <location>
        <begin position="2304"/>
        <end position="2340"/>
    </location>
</feature>
<evidence type="ECO:0000256" key="13">
    <source>
        <dbReference type="SAM" id="SignalP"/>
    </source>
</evidence>
<dbReference type="GO" id="GO:0009986">
    <property type="term" value="C:cell surface"/>
    <property type="evidence" value="ECO:0007669"/>
    <property type="project" value="TreeGrafter"/>
</dbReference>
<feature type="domain" description="EGF-like" evidence="15">
    <location>
        <begin position="833"/>
        <end position="869"/>
    </location>
</feature>
<evidence type="ECO:0000259" key="16">
    <source>
        <dbReference type="PROSITE" id="PS50041"/>
    </source>
</evidence>
<feature type="disulfide bond" evidence="9">
    <location>
        <begin position="2192"/>
        <end position="2202"/>
    </location>
</feature>
<feature type="transmembrane region" description="Helical" evidence="12">
    <location>
        <begin position="3967"/>
        <end position="3991"/>
    </location>
</feature>
<dbReference type="Gene3D" id="2.10.70.10">
    <property type="entry name" value="Complement Module, domain 1"/>
    <property type="match status" value="6"/>
</dbReference>
<feature type="domain" description="EGF-like" evidence="15">
    <location>
        <begin position="2382"/>
        <end position="2419"/>
    </location>
</feature>
<dbReference type="Pfam" id="PF02494">
    <property type="entry name" value="HYR"/>
    <property type="match status" value="2"/>
</dbReference>
<name>A0AAN8J9F3_PATCE</name>
<feature type="domain" description="EGF-like" evidence="15">
    <location>
        <begin position="2422"/>
        <end position="2459"/>
    </location>
</feature>
<evidence type="ECO:0000313" key="20">
    <source>
        <dbReference type="EMBL" id="KAK6171429.1"/>
    </source>
</evidence>
<keyword evidence="6 9" id="KW-1015">Disulfide bond</keyword>
<evidence type="ECO:0000256" key="2">
    <source>
        <dbReference type="ARBA" id="ARBA00022692"/>
    </source>
</evidence>
<evidence type="ECO:0000259" key="15">
    <source>
        <dbReference type="PROSITE" id="PS50026"/>
    </source>
</evidence>
<dbReference type="InterPro" id="IPR003609">
    <property type="entry name" value="Pan_app"/>
</dbReference>
<feature type="disulfide bond" evidence="9">
    <location>
        <begin position="1812"/>
        <end position="1821"/>
    </location>
</feature>
<proteinExistence type="predicted"/>
<dbReference type="SMART" id="SM00179">
    <property type="entry name" value="EGF_CA"/>
    <property type="match status" value="13"/>
</dbReference>
<dbReference type="PANTHER" id="PTHR24046:SF5">
    <property type="entry name" value="EGF-LIKE DOMAIN-CONTAINING PROTEIN"/>
    <property type="match status" value="1"/>
</dbReference>
<dbReference type="PROSITE" id="PS50041">
    <property type="entry name" value="C_TYPE_LECTIN_2"/>
    <property type="match status" value="1"/>
</dbReference>
<dbReference type="InterPro" id="IPR035914">
    <property type="entry name" value="Sperma_CUB_dom_sf"/>
</dbReference>
<keyword evidence="7" id="KW-0325">Glycoprotein</keyword>
<feature type="domain" description="EGF-like" evidence="15">
    <location>
        <begin position="793"/>
        <end position="832"/>
    </location>
</feature>
<dbReference type="SUPFAM" id="SSF57535">
    <property type="entry name" value="Complement control module/SCR domain"/>
    <property type="match status" value="6"/>
</dbReference>
<dbReference type="Gene3D" id="2.10.25.10">
    <property type="entry name" value="Laminin"/>
    <property type="match status" value="13"/>
</dbReference>
<feature type="domain" description="Apple" evidence="19">
    <location>
        <begin position="2017"/>
        <end position="2092"/>
    </location>
</feature>
<dbReference type="InterPro" id="IPR002172">
    <property type="entry name" value="LDrepeatLR_classA_rpt"/>
</dbReference>
<dbReference type="Proteomes" id="UP001347796">
    <property type="component" value="Unassembled WGS sequence"/>
</dbReference>
<dbReference type="CDD" id="cd00112">
    <property type="entry name" value="LDLa"/>
    <property type="match status" value="1"/>
</dbReference>
<dbReference type="Gene3D" id="2.10.50.10">
    <property type="entry name" value="Tumor Necrosis Factor Receptor, subunit A, domain 2"/>
    <property type="match status" value="18"/>
</dbReference>
<dbReference type="InterPro" id="IPR023415">
    <property type="entry name" value="LDLR_class-A_CS"/>
</dbReference>
<dbReference type="Gene3D" id="2.60.120.290">
    <property type="entry name" value="Spermadhesin, CUB domain"/>
    <property type="match status" value="3"/>
</dbReference>
<dbReference type="PROSITE" id="PS00022">
    <property type="entry name" value="EGF_1"/>
    <property type="match status" value="11"/>
</dbReference>
<feature type="domain" description="CUB" evidence="14">
    <location>
        <begin position="436"/>
        <end position="549"/>
    </location>
</feature>
<feature type="disulfide bond" evidence="9">
    <location>
        <begin position="3943"/>
        <end position="3952"/>
    </location>
</feature>
<feature type="domain" description="C-type lectin" evidence="16">
    <location>
        <begin position="37"/>
        <end position="160"/>
    </location>
</feature>
<feature type="domain" description="EGF-like" evidence="15">
    <location>
        <begin position="1862"/>
        <end position="1899"/>
    </location>
</feature>
<dbReference type="PROSITE" id="PS50026">
    <property type="entry name" value="EGF_3"/>
    <property type="match status" value="17"/>
</dbReference>
<dbReference type="PROSITE" id="PS01187">
    <property type="entry name" value="EGF_CA"/>
    <property type="match status" value="3"/>
</dbReference>
<keyword evidence="5 12" id="KW-1133">Transmembrane helix</keyword>
<feature type="domain" description="EGF-like" evidence="15">
    <location>
        <begin position="2188"/>
        <end position="2223"/>
    </location>
</feature>
<evidence type="ECO:0000256" key="11">
    <source>
        <dbReference type="PROSITE-ProRule" id="PRU00302"/>
    </source>
</evidence>
<dbReference type="Pfam" id="PF00431">
    <property type="entry name" value="CUB"/>
    <property type="match status" value="3"/>
</dbReference>
<dbReference type="GO" id="GO:0007165">
    <property type="term" value="P:signal transduction"/>
    <property type="evidence" value="ECO:0007669"/>
    <property type="project" value="TreeGrafter"/>
</dbReference>
<feature type="domain" description="EGF-like" evidence="15">
    <location>
        <begin position="1940"/>
        <end position="1977"/>
    </location>
</feature>
<dbReference type="InterPro" id="IPR001881">
    <property type="entry name" value="EGF-like_Ca-bd_dom"/>
</dbReference>
<evidence type="ECO:0000259" key="17">
    <source>
        <dbReference type="PROSITE" id="PS50825"/>
    </source>
</evidence>
<dbReference type="FunFam" id="2.10.25.10:FF:000005">
    <property type="entry name" value="Fibrillin 2"/>
    <property type="match status" value="1"/>
</dbReference>
<dbReference type="PROSITE" id="PS01186">
    <property type="entry name" value="EGF_2"/>
    <property type="match status" value="11"/>
</dbReference>
<feature type="disulfide bond" evidence="10">
    <location>
        <begin position="164"/>
        <end position="176"/>
    </location>
</feature>
<keyword evidence="2 12" id="KW-0812">Transmembrane</keyword>
<dbReference type="SMART" id="SM00034">
    <property type="entry name" value="CLECT"/>
    <property type="match status" value="1"/>
</dbReference>
<dbReference type="PROSITE" id="PS00010">
    <property type="entry name" value="ASX_HYDROXYL"/>
    <property type="match status" value="5"/>
</dbReference>
<dbReference type="Pfam" id="PF07645">
    <property type="entry name" value="EGF_CA"/>
    <property type="match status" value="4"/>
</dbReference>
<dbReference type="CDD" id="cd00033">
    <property type="entry name" value="CCP"/>
    <property type="match status" value="4"/>
</dbReference>
<feature type="domain" description="EGF-like" evidence="15">
    <location>
        <begin position="1788"/>
        <end position="1822"/>
    </location>
</feature>
<dbReference type="SMART" id="SM00473">
    <property type="entry name" value="PAN_AP"/>
    <property type="match status" value="2"/>
</dbReference>
<dbReference type="SUPFAM" id="SSF56436">
    <property type="entry name" value="C-type lectin-like"/>
    <property type="match status" value="1"/>
</dbReference>
<feature type="domain" description="Sushi" evidence="18">
    <location>
        <begin position="614"/>
        <end position="671"/>
    </location>
</feature>
<feature type="disulfide bond" evidence="9">
    <location>
        <begin position="2273"/>
        <end position="2290"/>
    </location>
</feature>
<dbReference type="InterPro" id="IPR035976">
    <property type="entry name" value="Sushi/SCR/CCP_sf"/>
</dbReference>
<dbReference type="SUPFAM" id="SSF57196">
    <property type="entry name" value="EGF/Laminin"/>
    <property type="match status" value="10"/>
</dbReference>
<feature type="domain" description="Apple" evidence="19">
    <location>
        <begin position="1640"/>
        <end position="1722"/>
    </location>
</feature>
<dbReference type="Pfam" id="PF07699">
    <property type="entry name" value="Ephrin_rec_like"/>
    <property type="match status" value="15"/>
</dbReference>
<dbReference type="SMART" id="SM00181">
    <property type="entry name" value="EGF"/>
    <property type="match status" value="25"/>
</dbReference>
<dbReference type="PROSITE" id="PS01180">
    <property type="entry name" value="CUB"/>
    <property type="match status" value="3"/>
</dbReference>
<feature type="domain" description="EGF-like" evidence="15">
    <location>
        <begin position="2461"/>
        <end position="2497"/>
    </location>
</feature>
<dbReference type="Gene3D" id="3.10.100.10">
    <property type="entry name" value="Mannose-Binding Protein A, subunit A"/>
    <property type="match status" value="1"/>
</dbReference>
<dbReference type="Pfam" id="PF00008">
    <property type="entry name" value="EGF"/>
    <property type="match status" value="2"/>
</dbReference>
<dbReference type="CDD" id="cd00041">
    <property type="entry name" value="CUB"/>
    <property type="match status" value="3"/>
</dbReference>
<dbReference type="PROSITE" id="PS50825">
    <property type="entry name" value="HYR"/>
    <property type="match status" value="2"/>
</dbReference>
<evidence type="ECO:0000256" key="12">
    <source>
        <dbReference type="SAM" id="Phobius"/>
    </source>
</evidence>
<dbReference type="InterPro" id="IPR001368">
    <property type="entry name" value="TNFR/NGFR_Cys_rich_reg"/>
</dbReference>
<dbReference type="InterPro" id="IPR018097">
    <property type="entry name" value="EGF_Ca-bd_CS"/>
</dbReference>
<dbReference type="Pfam" id="PF13385">
    <property type="entry name" value="Laminin_G_3"/>
    <property type="match status" value="1"/>
</dbReference>
<dbReference type="InterPro" id="IPR049883">
    <property type="entry name" value="NOTCH1_EGF-like"/>
</dbReference>
<feature type="domain" description="Sushi" evidence="18">
    <location>
        <begin position="548"/>
        <end position="613"/>
    </location>
</feature>
<evidence type="ECO:0000259" key="19">
    <source>
        <dbReference type="PROSITE" id="PS50948"/>
    </source>
</evidence>
<dbReference type="Pfam" id="PF12661">
    <property type="entry name" value="hEGF"/>
    <property type="match status" value="2"/>
</dbReference>
<dbReference type="InterPro" id="IPR016186">
    <property type="entry name" value="C-type_lectin-like/link_sf"/>
</dbReference>
<feature type="domain" description="Sushi" evidence="18">
    <location>
        <begin position="1314"/>
        <end position="1381"/>
    </location>
</feature>
<dbReference type="Gene3D" id="4.10.400.10">
    <property type="entry name" value="Low-density Lipoprotein Receptor"/>
    <property type="match status" value="1"/>
</dbReference>
<keyword evidence="21" id="KW-1185">Reference proteome</keyword>
<feature type="domain" description="EGF-like" evidence="15">
    <location>
        <begin position="1901"/>
        <end position="1938"/>
    </location>
</feature>
<dbReference type="CDD" id="cd00037">
    <property type="entry name" value="CLECT"/>
    <property type="match status" value="1"/>
</dbReference>
<dbReference type="SMART" id="SM00208">
    <property type="entry name" value="TNFR"/>
    <property type="match status" value="5"/>
</dbReference>
<feature type="disulfide bond" evidence="9">
    <location>
        <begin position="2330"/>
        <end position="2339"/>
    </location>
</feature>
<dbReference type="InterPro" id="IPR000859">
    <property type="entry name" value="CUB_dom"/>
</dbReference>
<dbReference type="InterPro" id="IPR052071">
    <property type="entry name" value="SCUB_EGF-like_domain"/>
</dbReference>
<dbReference type="InterPro" id="IPR011641">
    <property type="entry name" value="Tyr-kin_ephrin_A/B_rcpt-like"/>
</dbReference>
<feature type="disulfide bond" evidence="9">
    <location>
        <begin position="1988"/>
        <end position="2005"/>
    </location>
</feature>
<evidence type="ECO:0000256" key="3">
    <source>
        <dbReference type="ARBA" id="ARBA00022729"/>
    </source>
</evidence>
<evidence type="ECO:0000256" key="5">
    <source>
        <dbReference type="ARBA" id="ARBA00022989"/>
    </source>
</evidence>
<feature type="domain" description="HYR" evidence="17">
    <location>
        <begin position="1227"/>
        <end position="1314"/>
    </location>
</feature>
<feature type="disulfide bond" evidence="9">
    <location>
        <begin position="1889"/>
        <end position="1898"/>
    </location>
</feature>
<feature type="disulfide bond" evidence="10">
    <location>
        <begin position="183"/>
        <end position="198"/>
    </location>
</feature>
<evidence type="ECO:0000256" key="10">
    <source>
        <dbReference type="PROSITE-ProRule" id="PRU00124"/>
    </source>
</evidence>
<dbReference type="InterPro" id="IPR036055">
    <property type="entry name" value="LDL_receptor-like_sf"/>
</dbReference>
<keyword evidence="3 13" id="KW-0732">Signal</keyword>
<feature type="disulfide bond" evidence="9">
    <location>
        <begin position="2292"/>
        <end position="2301"/>
    </location>
</feature>
<dbReference type="PANTHER" id="PTHR24046">
    <property type="entry name" value="SIGNAL PEPTIDE, CUB AND EGF-LIKE DOMAIN-CONTAINING"/>
    <property type="match status" value="1"/>
</dbReference>
<dbReference type="InterPro" id="IPR000436">
    <property type="entry name" value="Sushi_SCR_CCP_dom"/>
</dbReference>
<feature type="disulfide bond" evidence="9">
    <location>
        <begin position="2487"/>
        <end position="2496"/>
    </location>
</feature>
<dbReference type="FunFam" id="2.10.25.10:FF:000472">
    <property type="entry name" value="Uncharacterized protein, isoform A"/>
    <property type="match status" value="2"/>
</dbReference>
<reference evidence="20 21" key="1">
    <citation type="submission" date="2024-01" db="EMBL/GenBank/DDBJ databases">
        <title>The genome of the rayed Mediterranean limpet Patella caerulea (Linnaeus, 1758).</title>
        <authorList>
            <person name="Anh-Thu Weber A."/>
            <person name="Halstead-Nussloch G."/>
        </authorList>
    </citation>
    <scope>NUCLEOTIDE SEQUENCE [LARGE SCALE GENOMIC DNA]</scope>
    <source>
        <strain evidence="20">AATW-2023a</strain>
        <tissue evidence="20">Whole specimen</tissue>
    </source>
</reference>
<comment type="caution">
    <text evidence="9">Lacks conserved residue(s) required for the propagation of feature annotation.</text>
</comment>
<feature type="disulfide bond" evidence="9">
    <location>
        <begin position="2370"/>
        <end position="2379"/>
    </location>
</feature>
<feature type="domain" description="EGF-like" evidence="15">
    <location>
        <begin position="2342"/>
        <end position="2380"/>
    </location>
</feature>
<dbReference type="InterPro" id="IPR003410">
    <property type="entry name" value="HYR_dom"/>
</dbReference>